<dbReference type="GeneID" id="111100846"/>
<keyword evidence="5 7" id="KW-0472">Membrane</keyword>
<organism evidence="8 9">
    <name type="scientific">Crassostrea virginica</name>
    <name type="common">Eastern oyster</name>
    <dbReference type="NCBI Taxonomy" id="6565"/>
    <lineage>
        <taxon>Eukaryota</taxon>
        <taxon>Metazoa</taxon>
        <taxon>Spiralia</taxon>
        <taxon>Lophotrochozoa</taxon>
        <taxon>Mollusca</taxon>
        <taxon>Bivalvia</taxon>
        <taxon>Autobranchia</taxon>
        <taxon>Pteriomorphia</taxon>
        <taxon>Ostreida</taxon>
        <taxon>Ostreoidea</taxon>
        <taxon>Ostreidae</taxon>
        <taxon>Crassostrea</taxon>
    </lineage>
</organism>
<dbReference type="Pfam" id="PF04505">
    <property type="entry name" value="CD225"/>
    <property type="match status" value="1"/>
</dbReference>
<evidence type="ECO:0000256" key="6">
    <source>
        <dbReference type="SAM" id="MobiDB-lite"/>
    </source>
</evidence>
<evidence type="ECO:0000256" key="1">
    <source>
        <dbReference type="ARBA" id="ARBA00004370"/>
    </source>
</evidence>
<evidence type="ECO:0000256" key="3">
    <source>
        <dbReference type="ARBA" id="ARBA00022692"/>
    </source>
</evidence>
<dbReference type="InterPro" id="IPR051423">
    <property type="entry name" value="CD225/Dispanin"/>
</dbReference>
<evidence type="ECO:0000256" key="2">
    <source>
        <dbReference type="ARBA" id="ARBA00006843"/>
    </source>
</evidence>
<evidence type="ECO:0000313" key="9">
    <source>
        <dbReference type="RefSeq" id="XP_022288665.1"/>
    </source>
</evidence>
<name>A0A8B8ABX1_CRAVI</name>
<comment type="subcellular location">
    <subcellularLocation>
        <location evidence="1">Membrane</location>
    </subcellularLocation>
</comment>
<evidence type="ECO:0000313" key="8">
    <source>
        <dbReference type="Proteomes" id="UP000694844"/>
    </source>
</evidence>
<dbReference type="KEGG" id="cvn:111100846"/>
<keyword evidence="4 7" id="KW-1133">Transmembrane helix</keyword>
<dbReference type="AlphaFoldDB" id="A0A8B8ABX1"/>
<accession>A0A8B8ABX1</accession>
<dbReference type="OrthoDB" id="10038436at2759"/>
<comment type="similarity">
    <text evidence="2">Belongs to the CD225/Dispanin family.</text>
</comment>
<feature type="region of interest" description="Disordered" evidence="6">
    <location>
        <begin position="1"/>
        <end position="29"/>
    </location>
</feature>
<keyword evidence="3 7" id="KW-0812">Transmembrane</keyword>
<feature type="transmembrane region" description="Helical" evidence="7">
    <location>
        <begin position="131"/>
        <end position="153"/>
    </location>
</feature>
<dbReference type="PANTHER" id="PTHR14948:SF25">
    <property type="entry name" value="DUF4190 DOMAIN-CONTAINING PROTEIN"/>
    <property type="match status" value="1"/>
</dbReference>
<dbReference type="Proteomes" id="UP000694844">
    <property type="component" value="Chromosome 6"/>
</dbReference>
<gene>
    <name evidence="9" type="primary">LOC111100846</name>
</gene>
<reference evidence="9" key="1">
    <citation type="submission" date="2025-08" db="UniProtKB">
        <authorList>
            <consortium name="RefSeq"/>
        </authorList>
    </citation>
    <scope>IDENTIFICATION</scope>
    <source>
        <tissue evidence="9">Whole sample</tissue>
    </source>
</reference>
<dbReference type="RefSeq" id="XP_022288665.1">
    <property type="nucleotide sequence ID" value="XM_022432957.1"/>
</dbReference>
<dbReference type="PANTHER" id="PTHR14948">
    <property type="entry name" value="NG5"/>
    <property type="match status" value="1"/>
</dbReference>
<protein>
    <submittedName>
        <fullName evidence="9">Proline-rich transmembrane protein 1-like</fullName>
    </submittedName>
</protein>
<evidence type="ECO:0000256" key="5">
    <source>
        <dbReference type="ARBA" id="ARBA00023136"/>
    </source>
</evidence>
<dbReference type="InterPro" id="IPR007593">
    <property type="entry name" value="CD225/Dispanin_fam"/>
</dbReference>
<evidence type="ECO:0000256" key="7">
    <source>
        <dbReference type="SAM" id="Phobius"/>
    </source>
</evidence>
<proteinExistence type="inferred from homology"/>
<sequence length="165" mass="17783">MDNKTYSPPSYTQATNPSDQSNLSGATQYNQYPAGYSYPSQGQYPGYTYGVKDGGQQSQDTITVVTQPGPVPMVISPVPHQDWMVPAVLACLCCFWPTGICAIMSASKANSAATTGDVAETQRQSRSARNLVILSVVLGIIVIAISITLRVVYYGNSNSSNYYNY</sequence>
<keyword evidence="8" id="KW-1185">Reference proteome</keyword>
<evidence type="ECO:0000256" key="4">
    <source>
        <dbReference type="ARBA" id="ARBA00022989"/>
    </source>
</evidence>
<dbReference type="GO" id="GO:0016020">
    <property type="term" value="C:membrane"/>
    <property type="evidence" value="ECO:0007669"/>
    <property type="project" value="UniProtKB-SubCell"/>
</dbReference>
<feature type="transmembrane region" description="Helical" evidence="7">
    <location>
        <begin position="83"/>
        <end position="104"/>
    </location>
</feature>